<keyword evidence="9" id="KW-0547">Nucleotide-binding</keyword>
<dbReference type="Pfam" id="PF00512">
    <property type="entry name" value="HisKA"/>
    <property type="match status" value="1"/>
</dbReference>
<dbReference type="SMART" id="SM00387">
    <property type="entry name" value="HATPase_c"/>
    <property type="match status" value="1"/>
</dbReference>
<dbReference type="InterPro" id="IPR036097">
    <property type="entry name" value="HisK_dim/P_sf"/>
</dbReference>
<evidence type="ECO:0000256" key="13">
    <source>
        <dbReference type="ARBA" id="ARBA00023012"/>
    </source>
</evidence>
<dbReference type="EMBL" id="BJYZ01000002">
    <property type="protein sequence ID" value="GEO36570.1"/>
    <property type="molecule type" value="Genomic_DNA"/>
</dbReference>
<keyword evidence="12 15" id="KW-1133">Transmembrane helix</keyword>
<proteinExistence type="predicted"/>
<keyword evidence="11" id="KW-0067">ATP-binding</keyword>
<comment type="caution">
    <text evidence="18">The sequence shown here is derived from an EMBL/GenBank/DDBJ whole genome shotgun (WGS) entry which is preliminary data.</text>
</comment>
<gene>
    <name evidence="18" type="ORF">SAE02_07180</name>
</gene>
<dbReference type="RefSeq" id="WP_044425342.1">
    <property type="nucleotide sequence ID" value="NZ_BJYZ01000002.1"/>
</dbReference>
<dbReference type="PANTHER" id="PTHR44936:SF5">
    <property type="entry name" value="SENSOR HISTIDINE KINASE ENVZ"/>
    <property type="match status" value="1"/>
</dbReference>
<dbReference type="GO" id="GO:0000155">
    <property type="term" value="F:phosphorelay sensor kinase activity"/>
    <property type="evidence" value="ECO:0007669"/>
    <property type="project" value="InterPro"/>
</dbReference>
<dbReference type="AlphaFoldDB" id="A0A512DK59"/>
<dbReference type="InterPro" id="IPR036890">
    <property type="entry name" value="HATPase_C_sf"/>
</dbReference>
<evidence type="ECO:0000256" key="8">
    <source>
        <dbReference type="ARBA" id="ARBA00022692"/>
    </source>
</evidence>
<keyword evidence="19" id="KW-1185">Reference proteome</keyword>
<dbReference type="InterPro" id="IPR003660">
    <property type="entry name" value="HAMP_dom"/>
</dbReference>
<dbReference type="Gene3D" id="3.30.565.10">
    <property type="entry name" value="Histidine kinase-like ATPase, C-terminal domain"/>
    <property type="match status" value="1"/>
</dbReference>
<feature type="transmembrane region" description="Helical" evidence="15">
    <location>
        <begin position="181"/>
        <end position="200"/>
    </location>
</feature>
<keyword evidence="10 18" id="KW-0418">Kinase</keyword>
<evidence type="ECO:0000256" key="15">
    <source>
        <dbReference type="SAM" id="Phobius"/>
    </source>
</evidence>
<dbReference type="CDD" id="cd00075">
    <property type="entry name" value="HATPase"/>
    <property type="match status" value="1"/>
</dbReference>
<feature type="domain" description="Histidine kinase" evidence="16">
    <location>
        <begin position="261"/>
        <end position="461"/>
    </location>
</feature>
<dbReference type="SMART" id="SM00304">
    <property type="entry name" value="HAMP"/>
    <property type="match status" value="1"/>
</dbReference>
<comment type="catalytic activity">
    <reaction evidence="1">
        <text>ATP + protein L-histidine = ADP + protein N-phospho-L-histidine.</text>
        <dbReference type="EC" id="2.7.13.3"/>
    </reaction>
</comment>
<feature type="domain" description="HAMP" evidence="17">
    <location>
        <begin position="201"/>
        <end position="253"/>
    </location>
</feature>
<evidence type="ECO:0000256" key="6">
    <source>
        <dbReference type="ARBA" id="ARBA00022553"/>
    </source>
</evidence>
<accession>A0A512DK59</accession>
<dbReference type="PRINTS" id="PR00344">
    <property type="entry name" value="BCTRLSENSOR"/>
</dbReference>
<evidence type="ECO:0000256" key="5">
    <source>
        <dbReference type="ARBA" id="ARBA00022519"/>
    </source>
</evidence>
<dbReference type="PROSITE" id="PS50885">
    <property type="entry name" value="HAMP"/>
    <property type="match status" value="1"/>
</dbReference>
<dbReference type="EC" id="2.7.13.3" evidence="3"/>
<evidence type="ECO:0000256" key="9">
    <source>
        <dbReference type="ARBA" id="ARBA00022741"/>
    </source>
</evidence>
<evidence type="ECO:0000313" key="19">
    <source>
        <dbReference type="Proteomes" id="UP000321523"/>
    </source>
</evidence>
<dbReference type="InterPro" id="IPR003594">
    <property type="entry name" value="HATPase_dom"/>
</dbReference>
<keyword evidence="13" id="KW-0902">Two-component regulatory system</keyword>
<keyword evidence="8 15" id="KW-0812">Transmembrane</keyword>
<dbReference type="OrthoDB" id="9804645at2"/>
<dbReference type="PROSITE" id="PS50109">
    <property type="entry name" value="HIS_KIN"/>
    <property type="match status" value="1"/>
</dbReference>
<keyword evidence="6" id="KW-0597">Phosphoprotein</keyword>
<evidence type="ECO:0000256" key="11">
    <source>
        <dbReference type="ARBA" id="ARBA00022840"/>
    </source>
</evidence>
<evidence type="ECO:0000256" key="2">
    <source>
        <dbReference type="ARBA" id="ARBA00004429"/>
    </source>
</evidence>
<dbReference type="InterPro" id="IPR003661">
    <property type="entry name" value="HisK_dim/P_dom"/>
</dbReference>
<dbReference type="Proteomes" id="UP000321523">
    <property type="component" value="Unassembled WGS sequence"/>
</dbReference>
<evidence type="ECO:0000256" key="3">
    <source>
        <dbReference type="ARBA" id="ARBA00012438"/>
    </source>
</evidence>
<evidence type="ECO:0000256" key="1">
    <source>
        <dbReference type="ARBA" id="ARBA00000085"/>
    </source>
</evidence>
<dbReference type="GO" id="GO:0005886">
    <property type="term" value="C:plasma membrane"/>
    <property type="evidence" value="ECO:0007669"/>
    <property type="project" value="UniProtKB-SubCell"/>
</dbReference>
<organism evidence="18 19">
    <name type="scientific">Skermanella aerolata</name>
    <dbReference type="NCBI Taxonomy" id="393310"/>
    <lineage>
        <taxon>Bacteria</taxon>
        <taxon>Pseudomonadati</taxon>
        <taxon>Pseudomonadota</taxon>
        <taxon>Alphaproteobacteria</taxon>
        <taxon>Rhodospirillales</taxon>
        <taxon>Azospirillaceae</taxon>
        <taxon>Skermanella</taxon>
    </lineage>
</organism>
<evidence type="ECO:0000259" key="16">
    <source>
        <dbReference type="PROSITE" id="PS50109"/>
    </source>
</evidence>
<dbReference type="PANTHER" id="PTHR44936">
    <property type="entry name" value="SENSOR PROTEIN CREC"/>
    <property type="match status" value="1"/>
</dbReference>
<name>A0A512DK59_9PROT</name>
<dbReference type="SUPFAM" id="SSF47384">
    <property type="entry name" value="Homodimeric domain of signal transducing histidine kinase"/>
    <property type="match status" value="1"/>
</dbReference>
<evidence type="ECO:0000256" key="7">
    <source>
        <dbReference type="ARBA" id="ARBA00022679"/>
    </source>
</evidence>
<keyword evidence="7" id="KW-0808">Transferase</keyword>
<sequence length="461" mass="50913">MLSALATRIFSSGIAVRLGFTVLMALALTQGVSALVYLTDRGGEPPPRHNPREMVERVSAIIRLADETPPQFRPRVVRAVDAPGLEVEWRPTAPDFHHNQTGFPFEGLRRRMREALDDPNREILIEVHHGKTRSAPSGPLAPLEARMFGNQIQLATPLSDGTWLVFRSDPDRDGPFRLLRFALWMGLVGLIIFGLSLWVGRLLSAPLKRFADAAQRLGIDGEAPLLPEAGPRELRQATRAFNQMQTRLHRFVEDRTQMLAAISHDLRTPLTRLRLRAEFVDDPEQQRKMLADLEEMEAMIASTLAFARDDARKEPRVAIDLAALLQSLVDDLGDAGYTVEYAGPEHRTFACRPVALKRAIGNLIDNALKYGGCARVALLDQQEPGYVAVRIDDDGPGIPVSEQEKVFAPFYRLERSRSRDTGGTGLGLSVARTIARAHGGDVTLVNRPDGGLSATLILAEV</sequence>
<dbReference type="CDD" id="cd06225">
    <property type="entry name" value="HAMP"/>
    <property type="match status" value="1"/>
</dbReference>
<dbReference type="SUPFAM" id="SSF55874">
    <property type="entry name" value="ATPase domain of HSP90 chaperone/DNA topoisomerase II/histidine kinase"/>
    <property type="match status" value="1"/>
</dbReference>
<dbReference type="SMART" id="SM00388">
    <property type="entry name" value="HisKA"/>
    <property type="match status" value="1"/>
</dbReference>
<protein>
    <recommendedName>
        <fullName evidence="3">histidine kinase</fullName>
        <ecNumber evidence="3">2.7.13.3</ecNumber>
    </recommendedName>
</protein>
<dbReference type="Pfam" id="PF00672">
    <property type="entry name" value="HAMP"/>
    <property type="match status" value="1"/>
</dbReference>
<dbReference type="InterPro" id="IPR050980">
    <property type="entry name" value="2C_sensor_his_kinase"/>
</dbReference>
<evidence type="ECO:0000256" key="4">
    <source>
        <dbReference type="ARBA" id="ARBA00022475"/>
    </source>
</evidence>
<evidence type="ECO:0000313" key="18">
    <source>
        <dbReference type="EMBL" id="GEO36570.1"/>
    </source>
</evidence>
<dbReference type="CDD" id="cd00082">
    <property type="entry name" value="HisKA"/>
    <property type="match status" value="1"/>
</dbReference>
<dbReference type="GO" id="GO:0005524">
    <property type="term" value="F:ATP binding"/>
    <property type="evidence" value="ECO:0007669"/>
    <property type="project" value="UniProtKB-KW"/>
</dbReference>
<keyword evidence="14 15" id="KW-0472">Membrane</keyword>
<dbReference type="Gene3D" id="1.10.287.130">
    <property type="match status" value="1"/>
</dbReference>
<evidence type="ECO:0000259" key="17">
    <source>
        <dbReference type="PROSITE" id="PS50885"/>
    </source>
</evidence>
<dbReference type="InterPro" id="IPR004358">
    <property type="entry name" value="Sig_transdc_His_kin-like_C"/>
</dbReference>
<evidence type="ECO:0000256" key="10">
    <source>
        <dbReference type="ARBA" id="ARBA00022777"/>
    </source>
</evidence>
<dbReference type="InterPro" id="IPR005467">
    <property type="entry name" value="His_kinase_dom"/>
</dbReference>
<reference evidence="18 19" key="1">
    <citation type="submission" date="2019-07" db="EMBL/GenBank/DDBJ databases">
        <title>Whole genome shotgun sequence of Skermanella aerolata NBRC 106429.</title>
        <authorList>
            <person name="Hosoyama A."/>
            <person name="Uohara A."/>
            <person name="Ohji S."/>
            <person name="Ichikawa N."/>
        </authorList>
    </citation>
    <scope>NUCLEOTIDE SEQUENCE [LARGE SCALE GENOMIC DNA]</scope>
    <source>
        <strain evidence="18 19">NBRC 106429</strain>
    </source>
</reference>
<dbReference type="Pfam" id="PF02518">
    <property type="entry name" value="HATPase_c"/>
    <property type="match status" value="1"/>
</dbReference>
<evidence type="ECO:0000256" key="12">
    <source>
        <dbReference type="ARBA" id="ARBA00022989"/>
    </source>
</evidence>
<keyword evidence="4" id="KW-1003">Cell membrane</keyword>
<keyword evidence="5" id="KW-0997">Cell inner membrane</keyword>
<evidence type="ECO:0000256" key="14">
    <source>
        <dbReference type="ARBA" id="ARBA00023136"/>
    </source>
</evidence>
<comment type="subcellular location">
    <subcellularLocation>
        <location evidence="2">Cell inner membrane</location>
        <topology evidence="2">Multi-pass membrane protein</topology>
    </subcellularLocation>
</comment>